<dbReference type="Pfam" id="PF02749">
    <property type="entry name" value="QRPTase_N"/>
    <property type="match status" value="1"/>
</dbReference>
<evidence type="ECO:0000256" key="12">
    <source>
        <dbReference type="PIRNR" id="PIRNR006250"/>
    </source>
</evidence>
<dbReference type="Gene3D" id="3.90.1170.20">
    <property type="entry name" value="Quinolinate phosphoribosyl transferase, N-terminal domain"/>
    <property type="match status" value="1"/>
</dbReference>
<evidence type="ECO:0000256" key="9">
    <source>
        <dbReference type="ARBA" id="ARBA00033102"/>
    </source>
</evidence>
<comment type="function">
    <text evidence="1">Involved in the catabolism of quinolinic acid (QA).</text>
</comment>
<dbReference type="InterPro" id="IPR027277">
    <property type="entry name" value="NadC/ModD"/>
</dbReference>
<comment type="catalytic activity">
    <reaction evidence="10">
        <text>nicotinate beta-D-ribonucleotide + CO2 + diphosphate = quinolinate + 5-phospho-alpha-D-ribose 1-diphosphate + 2 H(+)</text>
        <dbReference type="Rhea" id="RHEA:12733"/>
        <dbReference type="ChEBI" id="CHEBI:15378"/>
        <dbReference type="ChEBI" id="CHEBI:16526"/>
        <dbReference type="ChEBI" id="CHEBI:29959"/>
        <dbReference type="ChEBI" id="CHEBI:33019"/>
        <dbReference type="ChEBI" id="CHEBI:57502"/>
        <dbReference type="ChEBI" id="CHEBI:58017"/>
        <dbReference type="EC" id="2.4.2.19"/>
    </reaction>
</comment>
<dbReference type="SUPFAM" id="SSF54675">
    <property type="entry name" value="Nicotinate/Quinolinate PRTase N-terminal domain-like"/>
    <property type="match status" value="1"/>
</dbReference>
<feature type="domain" description="Quinolinate phosphoribosyl transferase N-terminal" evidence="15">
    <location>
        <begin position="43"/>
        <end position="119"/>
    </location>
</feature>
<keyword evidence="17" id="KW-1185">Reference proteome</keyword>
<evidence type="ECO:0000256" key="5">
    <source>
        <dbReference type="ARBA" id="ARBA00011944"/>
    </source>
</evidence>
<feature type="binding site" evidence="13">
    <location>
        <position position="231"/>
    </location>
    <ligand>
        <name>substrate</name>
    </ligand>
</feature>
<keyword evidence="7 12" id="KW-0328">Glycosyltransferase</keyword>
<feature type="domain" description="Quinolinate phosphoribosyl transferase C-terminal" evidence="14">
    <location>
        <begin position="121"/>
        <end position="290"/>
    </location>
</feature>
<dbReference type="InterPro" id="IPR013785">
    <property type="entry name" value="Aldolase_TIM"/>
</dbReference>
<evidence type="ECO:0000256" key="1">
    <source>
        <dbReference type="ARBA" id="ARBA00003237"/>
    </source>
</evidence>
<dbReference type="GO" id="GO:0005737">
    <property type="term" value="C:cytoplasm"/>
    <property type="evidence" value="ECO:0007669"/>
    <property type="project" value="TreeGrafter"/>
</dbReference>
<dbReference type="PIRSF" id="PIRSF006250">
    <property type="entry name" value="NadC_ModD"/>
    <property type="match status" value="1"/>
</dbReference>
<reference evidence="16 17" key="1">
    <citation type="submission" date="2018-03" db="EMBL/GenBank/DDBJ databases">
        <title>Genomic Encyclopedia of Archaeal and Bacterial Type Strains, Phase II (KMG-II): from individual species to whole genera.</title>
        <authorList>
            <person name="Goeker M."/>
        </authorList>
    </citation>
    <scope>NUCLEOTIDE SEQUENCE [LARGE SCALE GENOMIC DNA]</scope>
    <source>
        <strain evidence="16 17">DSM 100346</strain>
    </source>
</reference>
<name>A0A316AD14_9BACT</name>
<dbReference type="InterPro" id="IPR004393">
    <property type="entry name" value="NadC"/>
</dbReference>
<proteinExistence type="inferred from homology"/>
<dbReference type="PANTHER" id="PTHR32179">
    <property type="entry name" value="NICOTINATE-NUCLEOTIDE PYROPHOSPHORYLASE [CARBOXYLATING]"/>
    <property type="match status" value="1"/>
</dbReference>
<dbReference type="Gene3D" id="3.20.20.70">
    <property type="entry name" value="Aldolase class I"/>
    <property type="match status" value="1"/>
</dbReference>
<dbReference type="PANTHER" id="PTHR32179:SF3">
    <property type="entry name" value="NICOTINATE-NUCLEOTIDE PYROPHOSPHORYLASE [CARBOXYLATING]"/>
    <property type="match status" value="1"/>
</dbReference>
<keyword evidence="6" id="KW-0662">Pyridine nucleotide biosynthesis</keyword>
<dbReference type="Proteomes" id="UP000245880">
    <property type="component" value="Unassembled WGS sequence"/>
</dbReference>
<evidence type="ECO:0000259" key="14">
    <source>
        <dbReference type="Pfam" id="PF01729"/>
    </source>
</evidence>
<feature type="binding site" evidence="13">
    <location>
        <begin position="142"/>
        <end position="144"/>
    </location>
    <ligand>
        <name>substrate</name>
    </ligand>
</feature>
<protein>
    <recommendedName>
        <fullName evidence="11">Probable nicotinate-nucleotide pyrophosphorylase [carboxylating]</fullName>
        <ecNumber evidence="5">2.4.2.19</ecNumber>
    </recommendedName>
    <alternativeName>
        <fullName evidence="9">Quinolinate phosphoribosyltransferase [decarboxylating]</fullName>
    </alternativeName>
</protein>
<dbReference type="InterPro" id="IPR002638">
    <property type="entry name" value="Quinolinate_PRibosylTrfase_C"/>
</dbReference>
<dbReference type="SUPFAM" id="SSF51690">
    <property type="entry name" value="Nicotinate/Quinolinate PRTase C-terminal domain-like"/>
    <property type="match status" value="1"/>
</dbReference>
<dbReference type="FunFam" id="3.20.20.70:FF:000030">
    <property type="entry name" value="Nicotinate-nucleotide pyrophosphorylase, carboxylating"/>
    <property type="match status" value="1"/>
</dbReference>
<comment type="similarity">
    <text evidence="3 12">Belongs to the NadC/ModD family.</text>
</comment>
<dbReference type="GO" id="GO:0004514">
    <property type="term" value="F:nicotinate-nucleotide diphosphorylase (carboxylating) activity"/>
    <property type="evidence" value="ECO:0007669"/>
    <property type="project" value="UniProtKB-EC"/>
</dbReference>
<dbReference type="InterPro" id="IPR036068">
    <property type="entry name" value="Nicotinate_pribotase-like_C"/>
</dbReference>
<dbReference type="FunFam" id="3.90.1170.20:FF:000001">
    <property type="entry name" value="Nicotinate-nucleotide diphosphorylase (Carboxylating)"/>
    <property type="match status" value="1"/>
</dbReference>
<dbReference type="UniPathway" id="UPA00253">
    <property type="reaction ID" value="UER00331"/>
</dbReference>
<dbReference type="InterPro" id="IPR022412">
    <property type="entry name" value="Quinolinate_PRibosylTrfase_N"/>
</dbReference>
<evidence type="ECO:0000256" key="11">
    <source>
        <dbReference type="ARBA" id="ARBA00069173"/>
    </source>
</evidence>
<accession>A0A316AD14</accession>
<evidence type="ECO:0000313" key="16">
    <source>
        <dbReference type="EMBL" id="PWJ55299.1"/>
    </source>
</evidence>
<evidence type="ECO:0000256" key="13">
    <source>
        <dbReference type="PIRSR" id="PIRSR006250-1"/>
    </source>
</evidence>
<comment type="pathway">
    <text evidence="2">Cofactor biosynthesis; NAD(+) biosynthesis; nicotinate D-ribonucleotide from quinolinate: step 1/1.</text>
</comment>
<evidence type="ECO:0000256" key="8">
    <source>
        <dbReference type="ARBA" id="ARBA00022679"/>
    </source>
</evidence>
<dbReference type="Pfam" id="PF01729">
    <property type="entry name" value="QRPTase_C"/>
    <property type="match status" value="1"/>
</dbReference>
<dbReference type="AlphaFoldDB" id="A0A316AD14"/>
<dbReference type="InterPro" id="IPR037128">
    <property type="entry name" value="Quinolinate_PRibosylTase_N_sf"/>
</dbReference>
<dbReference type="NCBIfam" id="TIGR00078">
    <property type="entry name" value="nadC"/>
    <property type="match status" value="1"/>
</dbReference>
<gene>
    <name evidence="16" type="ORF">CLV98_11468</name>
</gene>
<evidence type="ECO:0000256" key="3">
    <source>
        <dbReference type="ARBA" id="ARBA00009400"/>
    </source>
</evidence>
<dbReference type="EMBL" id="QGDT01000014">
    <property type="protein sequence ID" value="PWJ55299.1"/>
    <property type="molecule type" value="Genomic_DNA"/>
</dbReference>
<feature type="binding site" evidence="13">
    <location>
        <begin position="254"/>
        <end position="256"/>
    </location>
    <ligand>
        <name>substrate</name>
    </ligand>
</feature>
<evidence type="ECO:0000313" key="17">
    <source>
        <dbReference type="Proteomes" id="UP000245880"/>
    </source>
</evidence>
<feature type="binding site" evidence="13">
    <location>
        <position position="176"/>
    </location>
    <ligand>
        <name>substrate</name>
    </ligand>
</feature>
<dbReference type="GO" id="GO:0009435">
    <property type="term" value="P:NAD+ biosynthetic process"/>
    <property type="evidence" value="ECO:0007669"/>
    <property type="project" value="UniProtKB-UniPathway"/>
</dbReference>
<evidence type="ECO:0000256" key="2">
    <source>
        <dbReference type="ARBA" id="ARBA00004893"/>
    </source>
</evidence>
<evidence type="ECO:0000256" key="6">
    <source>
        <dbReference type="ARBA" id="ARBA00022642"/>
    </source>
</evidence>
<evidence type="ECO:0000256" key="7">
    <source>
        <dbReference type="ARBA" id="ARBA00022676"/>
    </source>
</evidence>
<organism evidence="16 17">
    <name type="scientific">Dyadobacter jejuensis</name>
    <dbReference type="NCBI Taxonomy" id="1082580"/>
    <lineage>
        <taxon>Bacteria</taxon>
        <taxon>Pseudomonadati</taxon>
        <taxon>Bacteroidota</taxon>
        <taxon>Cytophagia</taxon>
        <taxon>Cytophagales</taxon>
        <taxon>Spirosomataceae</taxon>
        <taxon>Dyadobacter</taxon>
    </lineage>
</organism>
<dbReference type="CDD" id="cd01572">
    <property type="entry name" value="QPRTase"/>
    <property type="match status" value="1"/>
</dbReference>
<comment type="subunit">
    <text evidence="4">Hexamer formed by 3 homodimers.</text>
</comment>
<feature type="binding site" evidence="13">
    <location>
        <position position="109"/>
    </location>
    <ligand>
        <name>substrate</name>
    </ligand>
</feature>
<evidence type="ECO:0000259" key="15">
    <source>
        <dbReference type="Pfam" id="PF02749"/>
    </source>
</evidence>
<feature type="binding site" evidence="13">
    <location>
        <position position="209"/>
    </location>
    <ligand>
        <name>substrate</name>
    </ligand>
</feature>
<evidence type="ECO:0000256" key="10">
    <source>
        <dbReference type="ARBA" id="ARBA00047445"/>
    </source>
</evidence>
<evidence type="ECO:0000256" key="4">
    <source>
        <dbReference type="ARBA" id="ARBA00011218"/>
    </source>
</evidence>
<comment type="caution">
    <text evidence="16">The sequence shown here is derived from an EMBL/GenBank/DDBJ whole genome shotgun (WGS) entry which is preliminary data.</text>
</comment>
<sequence length="292" mass="32228">MMNTQLPTNPHDIKDLVRLALLEDIDTGDHSTLSCVPALGVNQAHLLVKQDGVIAGVEVAMLIFEVAARVYGFDIPEIDVRIQDGFQVKKGDIVLTVKGSSQLILMAERLVLNVMQRMSGIATYTSQMAALIADLPVKLLDTRKTTPNFRLFEKMAAKIGGAHNHRMGLYDMIMLKDNHIDYAGGISAAIAKTNDYLKQTGKDLRIEVETRNLTEVDEVLRNGRVQVIMLDNFSLEDLKEAVRRIDGRFETEASGNITERTIRQVALTGVDGISSGAIIHQARSLDLSLKAY</sequence>
<feature type="binding site" evidence="13">
    <location>
        <position position="166"/>
    </location>
    <ligand>
        <name>substrate</name>
    </ligand>
</feature>
<feature type="binding site" evidence="13">
    <location>
        <begin position="275"/>
        <end position="277"/>
    </location>
    <ligand>
        <name>substrate</name>
    </ligand>
</feature>
<dbReference type="EC" id="2.4.2.19" evidence="5"/>
<dbReference type="GO" id="GO:0034213">
    <property type="term" value="P:quinolinate catabolic process"/>
    <property type="evidence" value="ECO:0007669"/>
    <property type="project" value="TreeGrafter"/>
</dbReference>
<keyword evidence="8 12" id="KW-0808">Transferase</keyword>